<comment type="caution">
    <text evidence="1">The sequence shown here is derived from an EMBL/GenBank/DDBJ whole genome shotgun (WGS) entry which is preliminary data.</text>
</comment>
<dbReference type="RefSeq" id="WP_283426150.1">
    <property type="nucleotide sequence ID" value="NZ_FXTY01000004.1"/>
</dbReference>
<protein>
    <submittedName>
        <fullName evidence="1">Uncharacterized protein</fullName>
    </submittedName>
</protein>
<evidence type="ECO:0000313" key="1">
    <source>
        <dbReference type="EMBL" id="SMP22377.1"/>
    </source>
</evidence>
<accession>A0ABY1NZ12</accession>
<name>A0ABY1NZ12_9RHOB</name>
<dbReference type="Proteomes" id="UP001157961">
    <property type="component" value="Unassembled WGS sequence"/>
</dbReference>
<keyword evidence="2" id="KW-1185">Reference proteome</keyword>
<sequence>MAFMNTPAVQPSMMSRAKKLAERIVASMQAQGYLDIEFILTEGQLKIVASKTGGAPQTLYLMLPERALR</sequence>
<proteinExistence type="predicted"/>
<reference evidence="1 2" key="1">
    <citation type="submission" date="2017-05" db="EMBL/GenBank/DDBJ databases">
        <authorList>
            <person name="Varghese N."/>
            <person name="Submissions S."/>
        </authorList>
    </citation>
    <scope>NUCLEOTIDE SEQUENCE [LARGE SCALE GENOMIC DNA]</scope>
    <source>
        <strain evidence="1 2">DSM 29734</strain>
    </source>
</reference>
<evidence type="ECO:0000313" key="2">
    <source>
        <dbReference type="Proteomes" id="UP001157961"/>
    </source>
</evidence>
<organism evidence="1 2">
    <name type="scientific">Shimia sagamensis</name>
    <dbReference type="NCBI Taxonomy" id="1566352"/>
    <lineage>
        <taxon>Bacteria</taxon>
        <taxon>Pseudomonadati</taxon>
        <taxon>Pseudomonadota</taxon>
        <taxon>Alphaproteobacteria</taxon>
        <taxon>Rhodobacterales</taxon>
        <taxon>Roseobacteraceae</taxon>
    </lineage>
</organism>
<gene>
    <name evidence="1" type="ORF">SAMN06265373_104188</name>
</gene>
<dbReference type="EMBL" id="FXTY01000004">
    <property type="protein sequence ID" value="SMP22377.1"/>
    <property type="molecule type" value="Genomic_DNA"/>
</dbReference>